<keyword evidence="5 7" id="KW-0472">Membrane</keyword>
<keyword evidence="3 7" id="KW-0812">Transmembrane</keyword>
<dbReference type="NCBIfam" id="NF038403">
    <property type="entry name" value="perm_prefix_1"/>
    <property type="match status" value="1"/>
</dbReference>
<accession>A0A5B9E9F1</accession>
<evidence type="ECO:0000256" key="3">
    <source>
        <dbReference type="ARBA" id="ARBA00022692"/>
    </source>
</evidence>
<evidence type="ECO:0000256" key="1">
    <source>
        <dbReference type="ARBA" id="ARBA00004651"/>
    </source>
</evidence>
<feature type="domain" description="ABC3 transporter permease C-terminal" evidence="8">
    <location>
        <begin position="789"/>
        <end position="899"/>
    </location>
</feature>
<evidence type="ECO:0000256" key="6">
    <source>
        <dbReference type="ARBA" id="ARBA00038076"/>
    </source>
</evidence>
<keyword evidence="2" id="KW-1003">Cell membrane</keyword>
<protein>
    <submittedName>
        <fullName evidence="10">ABC transporter permease</fullName>
    </submittedName>
</protein>
<evidence type="ECO:0000256" key="5">
    <source>
        <dbReference type="ARBA" id="ARBA00023136"/>
    </source>
</evidence>
<feature type="domain" description="MacB-like periplasmic core" evidence="9">
    <location>
        <begin position="116"/>
        <end position="323"/>
    </location>
</feature>
<dbReference type="InterPro" id="IPR050250">
    <property type="entry name" value="Macrolide_Exporter_MacB"/>
</dbReference>
<feature type="transmembrane region" description="Helical" evidence="7">
    <location>
        <begin position="360"/>
        <end position="383"/>
    </location>
</feature>
<dbReference type="Pfam" id="PF12704">
    <property type="entry name" value="MacB_PCD"/>
    <property type="match status" value="2"/>
</dbReference>
<feature type="domain" description="MacB-like periplasmic core" evidence="9">
    <location>
        <begin position="571"/>
        <end position="726"/>
    </location>
</feature>
<evidence type="ECO:0000256" key="4">
    <source>
        <dbReference type="ARBA" id="ARBA00022989"/>
    </source>
</evidence>
<evidence type="ECO:0000313" key="11">
    <source>
        <dbReference type="Proteomes" id="UP000321820"/>
    </source>
</evidence>
<evidence type="ECO:0000256" key="2">
    <source>
        <dbReference type="ARBA" id="ARBA00022475"/>
    </source>
</evidence>
<feature type="transmembrane region" description="Helical" evidence="7">
    <location>
        <begin position="114"/>
        <end position="138"/>
    </location>
</feature>
<dbReference type="PANTHER" id="PTHR30572:SF4">
    <property type="entry name" value="ABC TRANSPORTER PERMEASE YTRF"/>
    <property type="match status" value="1"/>
</dbReference>
<reference evidence="10 11" key="1">
    <citation type="submission" date="2019-08" db="EMBL/GenBank/DDBJ databases">
        <title>Complete genome sequence of Terriglobus albidus strain ORNL.</title>
        <authorList>
            <person name="Podar M."/>
        </authorList>
    </citation>
    <scope>NUCLEOTIDE SEQUENCE [LARGE SCALE GENOMIC DNA]</scope>
    <source>
        <strain evidence="10 11">ORNL</strain>
    </source>
</reference>
<dbReference type="PANTHER" id="PTHR30572">
    <property type="entry name" value="MEMBRANE COMPONENT OF TRANSPORTER-RELATED"/>
    <property type="match status" value="1"/>
</dbReference>
<dbReference type="InterPro" id="IPR025857">
    <property type="entry name" value="MacB_PCD"/>
</dbReference>
<organism evidence="10 11">
    <name type="scientific">Terriglobus albidus</name>
    <dbReference type="NCBI Taxonomy" id="1592106"/>
    <lineage>
        <taxon>Bacteria</taxon>
        <taxon>Pseudomonadati</taxon>
        <taxon>Acidobacteriota</taxon>
        <taxon>Terriglobia</taxon>
        <taxon>Terriglobales</taxon>
        <taxon>Acidobacteriaceae</taxon>
        <taxon>Terriglobus</taxon>
    </lineage>
</organism>
<dbReference type="AlphaFoldDB" id="A0A5B9E9F1"/>
<comment type="similarity">
    <text evidence="6">Belongs to the ABC-4 integral membrane protein family.</text>
</comment>
<keyword evidence="4 7" id="KW-1133">Transmembrane helix</keyword>
<feature type="transmembrane region" description="Helical" evidence="7">
    <location>
        <begin position="872"/>
        <end position="894"/>
    </location>
</feature>
<feature type="transmembrane region" description="Helical" evidence="7">
    <location>
        <begin position="498"/>
        <end position="525"/>
    </location>
</feature>
<dbReference type="Pfam" id="PF02687">
    <property type="entry name" value="FtsX"/>
    <property type="match status" value="2"/>
</dbReference>
<keyword evidence="11" id="KW-1185">Reference proteome</keyword>
<dbReference type="InterPro" id="IPR017800">
    <property type="entry name" value="ADOP"/>
</dbReference>
<evidence type="ECO:0000259" key="9">
    <source>
        <dbReference type="Pfam" id="PF12704"/>
    </source>
</evidence>
<feature type="transmembrane region" description="Helical" evidence="7">
    <location>
        <begin position="782"/>
        <end position="809"/>
    </location>
</feature>
<dbReference type="Proteomes" id="UP000321820">
    <property type="component" value="Chromosome"/>
</dbReference>
<dbReference type="NCBIfam" id="TIGR03434">
    <property type="entry name" value="ADOP"/>
    <property type="match status" value="1"/>
</dbReference>
<evidence type="ECO:0000313" key="10">
    <source>
        <dbReference type="EMBL" id="QEE26937.1"/>
    </source>
</evidence>
<dbReference type="GO" id="GO:0005886">
    <property type="term" value="C:plasma membrane"/>
    <property type="evidence" value="ECO:0007669"/>
    <property type="project" value="UniProtKB-SubCell"/>
</dbReference>
<evidence type="ECO:0000259" key="8">
    <source>
        <dbReference type="Pfam" id="PF02687"/>
    </source>
</evidence>
<gene>
    <name evidence="10" type="ORF">FTW19_02300</name>
</gene>
<evidence type="ECO:0000256" key="7">
    <source>
        <dbReference type="SAM" id="Phobius"/>
    </source>
</evidence>
<proteinExistence type="inferred from homology"/>
<dbReference type="InterPro" id="IPR003838">
    <property type="entry name" value="ABC3_permease_C"/>
</dbReference>
<dbReference type="KEGG" id="talb:FTW19_02300"/>
<comment type="subcellular location">
    <subcellularLocation>
        <location evidence="1">Cell membrane</location>
        <topology evidence="1">Multi-pass membrane protein</topology>
    </subcellularLocation>
</comment>
<dbReference type="EMBL" id="CP042806">
    <property type="protein sequence ID" value="QEE26937.1"/>
    <property type="molecule type" value="Genomic_DNA"/>
</dbReference>
<name>A0A5B9E9F1_9BACT</name>
<dbReference type="OrthoDB" id="101903at2"/>
<sequence length="908" mass="100617">MGGDDECRRLRSGRHRGGVMSLLSPIRSWWHALIHRARTNHDVEEELQFHIDMRAQQLIASGLTPKEATRQAKIEFGFVDVQKEKYRTAIGLRPLYELGADIRYSFRSLYRNPLISIAAVASLAFGIGATSAMFNVIYSTVLNPFPYADADRIVNPSLLDRKQPQVPTWFALEPAQYESFVKAKSIESVLGFMLAAQPETGGAFPEDVGVAFVTPNMNSFLGVRALLGRGLQMSDAGQNVIVLSYKYWQRRFGGDRNVIGRTLELDHQNLTIIGVMPARFTFTETVGNVDAYIPWTAARSQALFPWIKLRSGVTPEMADAEFQGYVNAFKRQTPTHFPDDFRVDVQPIAAPYIHRTGHTLALLFASVVCLLLIGCANCSVLLLSRGEARLHELSIRSAIGADRFRLMRQLLVESLTISIAGAALGTALSFWLAELPLKLMPNMFPQEASISINWLVLGFSIVLALLTGVLFGLAPALRFSRPDVSQMMQARGRTSSDTGFRSLNAFIAVQIALTFILLGVAGAAVTGFMHIRSMTLGYDPHNVGFISVPLKRDPNKNQQAYANYVDQLRDAVATVPGVSFAATGSGAIPPSQPFDRIGRPLTFELLGQESKLPQHTLVHLVSPEYFATLRIPLLRGRIWNRDENRNGDFVAVVNETFVQRYLSEYDPIGQQVRSDGLKNDGRPANITSPHSGDWRQIVGVVGDARNDGLERPVFPTIYVPYSTFMWDGTCFFFRAETDPQGFIRQLRSALHAVNPDQRIRGNRVETLDDALQHQTVWIQQHMFSVLFSVFGGLALLLSLFGIMSTILFAAGRRKNELGIRMALGARRSHIVWTVSRTTLTTITCGIAAGLTLNLALRKLLAHWMPANNHSPWILTPVTSLLLAASAMACLLPAIRAAYANPLETLRDN</sequence>
<feature type="domain" description="ABC3 transporter permease C-terminal" evidence="8">
    <location>
        <begin position="367"/>
        <end position="481"/>
    </location>
</feature>
<feature type="transmembrane region" description="Helical" evidence="7">
    <location>
        <begin position="452"/>
        <end position="477"/>
    </location>
</feature>
<feature type="transmembrane region" description="Helical" evidence="7">
    <location>
        <begin position="830"/>
        <end position="852"/>
    </location>
</feature>
<dbReference type="InterPro" id="IPR047928">
    <property type="entry name" value="Perm_prefix_1"/>
</dbReference>
<dbReference type="GO" id="GO:0022857">
    <property type="term" value="F:transmembrane transporter activity"/>
    <property type="evidence" value="ECO:0007669"/>
    <property type="project" value="TreeGrafter"/>
</dbReference>
<feature type="transmembrane region" description="Helical" evidence="7">
    <location>
        <begin position="410"/>
        <end position="432"/>
    </location>
</feature>